<organism evidence="1 2">
    <name type="scientific">Streptodolium elevatio</name>
    <dbReference type="NCBI Taxonomy" id="3157996"/>
    <lineage>
        <taxon>Bacteria</taxon>
        <taxon>Bacillati</taxon>
        <taxon>Actinomycetota</taxon>
        <taxon>Actinomycetes</taxon>
        <taxon>Kitasatosporales</taxon>
        <taxon>Streptomycetaceae</taxon>
        <taxon>Streptodolium</taxon>
    </lineage>
</organism>
<dbReference type="Proteomes" id="UP001551482">
    <property type="component" value="Unassembled WGS sequence"/>
</dbReference>
<evidence type="ECO:0000313" key="2">
    <source>
        <dbReference type="Proteomes" id="UP001551482"/>
    </source>
</evidence>
<proteinExistence type="predicted"/>
<dbReference type="RefSeq" id="WP_358347227.1">
    <property type="nucleotide sequence ID" value="NZ_JBEZFP010000001.1"/>
</dbReference>
<reference evidence="1 2" key="1">
    <citation type="submission" date="2024-06" db="EMBL/GenBank/DDBJ databases">
        <title>The Natural Products Discovery Center: Release of the First 8490 Sequenced Strains for Exploring Actinobacteria Biosynthetic Diversity.</title>
        <authorList>
            <person name="Kalkreuter E."/>
            <person name="Kautsar S.A."/>
            <person name="Yang D."/>
            <person name="Bader C.D."/>
            <person name="Teijaro C.N."/>
            <person name="Fluegel L."/>
            <person name="Davis C.M."/>
            <person name="Simpson J.R."/>
            <person name="Lauterbach L."/>
            <person name="Steele A.D."/>
            <person name="Gui C."/>
            <person name="Meng S."/>
            <person name="Li G."/>
            <person name="Viehrig K."/>
            <person name="Ye F."/>
            <person name="Su P."/>
            <person name="Kiefer A.F."/>
            <person name="Nichols A."/>
            <person name="Cepeda A.J."/>
            <person name="Yan W."/>
            <person name="Fan B."/>
            <person name="Jiang Y."/>
            <person name="Adhikari A."/>
            <person name="Zheng C.-J."/>
            <person name="Schuster L."/>
            <person name="Cowan T.M."/>
            <person name="Smanski M.J."/>
            <person name="Chevrette M.G."/>
            <person name="De Carvalho L.P.S."/>
            <person name="Shen B."/>
        </authorList>
    </citation>
    <scope>NUCLEOTIDE SEQUENCE [LARGE SCALE GENOMIC DNA]</scope>
    <source>
        <strain evidence="1 2">NPDC048946</strain>
    </source>
</reference>
<name>A0ABV3D8I8_9ACTN</name>
<dbReference type="InterPro" id="IPR036689">
    <property type="entry name" value="ESAT-6-like_sf"/>
</dbReference>
<accession>A0ABV3D8I8</accession>
<dbReference type="SUPFAM" id="SSF140453">
    <property type="entry name" value="EsxAB dimer-like"/>
    <property type="match status" value="1"/>
</dbReference>
<evidence type="ECO:0000313" key="1">
    <source>
        <dbReference type="EMBL" id="MEU8132053.1"/>
    </source>
</evidence>
<dbReference type="EMBL" id="JBEZFP010000001">
    <property type="protein sequence ID" value="MEU8132053.1"/>
    <property type="molecule type" value="Genomic_DNA"/>
</dbReference>
<keyword evidence="2" id="KW-1185">Reference proteome</keyword>
<protein>
    <recommendedName>
        <fullName evidence="3">Excreted virulence factor EspC (Type VII ESX diderm)</fullName>
    </recommendedName>
</protein>
<comment type="caution">
    <text evidence="1">The sequence shown here is derived from an EMBL/GenBank/DDBJ whole genome shotgun (WGS) entry which is preliminary data.</text>
</comment>
<gene>
    <name evidence="1" type="ORF">AB0C36_00940</name>
</gene>
<evidence type="ECO:0008006" key="3">
    <source>
        <dbReference type="Google" id="ProtNLM"/>
    </source>
</evidence>
<sequence length="98" mass="9511">MMRADPAALRAASAGAQHLAAELPVLADDVVSSAQAVSAGCPGFATGAALVAVADAWRARLAAVGGAFANTAAVLTATADSDESADRAAAEVFDGAVR</sequence>